<dbReference type="Pfam" id="PF01063">
    <property type="entry name" value="Aminotran_4"/>
    <property type="match status" value="1"/>
</dbReference>
<reference evidence="12 13" key="1">
    <citation type="submission" date="2017-10" db="EMBL/GenBank/DDBJ databases">
        <title>Biodiversity and function of Thalassospira species in the particle-attached aromatic-hydrocarbon-degrading consortia from the surface seawater of the China South Sea.</title>
        <authorList>
            <person name="Dong C."/>
            <person name="Liu R."/>
            <person name="Shao Z."/>
        </authorList>
    </citation>
    <scope>NUCLEOTIDE SEQUENCE [LARGE SCALE GENOMIC DNA]</scope>
    <source>
        <strain evidence="12 13">CSC3H3</strain>
    </source>
</reference>
<evidence type="ECO:0000256" key="11">
    <source>
        <dbReference type="ARBA" id="ARBA00049229"/>
    </source>
</evidence>
<comment type="pathway">
    <text evidence="3">Amino-acid biosynthesis; L-valine biosynthesis; L-valine from pyruvate: step 4/4.</text>
</comment>
<organism evidence="12 13">
    <name type="scientific">Thalassospira marina</name>
    <dbReference type="NCBI Taxonomy" id="2048283"/>
    <lineage>
        <taxon>Bacteria</taxon>
        <taxon>Pseudomonadati</taxon>
        <taxon>Pseudomonadota</taxon>
        <taxon>Alphaproteobacteria</taxon>
        <taxon>Rhodospirillales</taxon>
        <taxon>Thalassospiraceae</taxon>
        <taxon>Thalassospira</taxon>
    </lineage>
</organism>
<evidence type="ECO:0000256" key="9">
    <source>
        <dbReference type="ARBA" id="ARBA00048212"/>
    </source>
</evidence>
<keyword evidence="12" id="KW-0456">Lyase</keyword>
<evidence type="ECO:0000256" key="1">
    <source>
        <dbReference type="ARBA" id="ARBA00003109"/>
    </source>
</evidence>
<comment type="catalytic activity">
    <reaction evidence="10">
        <text>L-isoleucine + 2-oxoglutarate = (S)-3-methyl-2-oxopentanoate + L-glutamate</text>
        <dbReference type="Rhea" id="RHEA:24801"/>
        <dbReference type="ChEBI" id="CHEBI:16810"/>
        <dbReference type="ChEBI" id="CHEBI:29985"/>
        <dbReference type="ChEBI" id="CHEBI:35146"/>
        <dbReference type="ChEBI" id="CHEBI:58045"/>
        <dbReference type="EC" id="2.6.1.42"/>
    </reaction>
</comment>
<comment type="similarity">
    <text evidence="5">Belongs to the class-IV pyridoxal-phosphate-dependent aminotransferase family.</text>
</comment>
<dbReference type="GO" id="GO:0016829">
    <property type="term" value="F:lyase activity"/>
    <property type="evidence" value="ECO:0007669"/>
    <property type="project" value="UniProtKB-KW"/>
</dbReference>
<evidence type="ECO:0000256" key="4">
    <source>
        <dbReference type="ARBA" id="ARBA00005072"/>
    </source>
</evidence>
<comment type="pathway">
    <text evidence="2">Amino-acid biosynthesis; L-isoleucine biosynthesis; L-isoleucine from 2-oxobutanoate: step 4/4.</text>
</comment>
<dbReference type="InterPro" id="IPR036038">
    <property type="entry name" value="Aminotransferase-like"/>
</dbReference>
<dbReference type="RefSeq" id="WP_101284636.1">
    <property type="nucleotide sequence ID" value="NZ_CP024199.1"/>
</dbReference>
<dbReference type="PANTHER" id="PTHR42743">
    <property type="entry name" value="AMINO-ACID AMINOTRANSFERASE"/>
    <property type="match status" value="1"/>
</dbReference>
<proteinExistence type="inferred from homology"/>
<evidence type="ECO:0000256" key="7">
    <source>
        <dbReference type="ARBA" id="ARBA00014472"/>
    </source>
</evidence>
<evidence type="ECO:0000256" key="6">
    <source>
        <dbReference type="ARBA" id="ARBA00013053"/>
    </source>
</evidence>
<gene>
    <name evidence="12" type="ORF">CSC3H3_09115</name>
</gene>
<evidence type="ECO:0000256" key="5">
    <source>
        <dbReference type="ARBA" id="ARBA00009320"/>
    </source>
</evidence>
<name>A0ABM6Q8K6_9PROT</name>
<comment type="pathway">
    <text evidence="4">Amino-acid biosynthesis; L-leucine biosynthesis; L-leucine from 3-methyl-2-oxobutanoate: step 4/4.</text>
</comment>
<comment type="catalytic activity">
    <reaction evidence="9">
        <text>L-valine + 2-oxoglutarate = 3-methyl-2-oxobutanoate + L-glutamate</text>
        <dbReference type="Rhea" id="RHEA:24813"/>
        <dbReference type="ChEBI" id="CHEBI:11851"/>
        <dbReference type="ChEBI" id="CHEBI:16810"/>
        <dbReference type="ChEBI" id="CHEBI:29985"/>
        <dbReference type="ChEBI" id="CHEBI:57762"/>
        <dbReference type="EC" id="2.6.1.42"/>
    </reaction>
</comment>
<evidence type="ECO:0000256" key="8">
    <source>
        <dbReference type="ARBA" id="ARBA00023304"/>
    </source>
</evidence>
<dbReference type="Proteomes" id="UP000233458">
    <property type="component" value="Chromosome"/>
</dbReference>
<dbReference type="Gene3D" id="3.20.10.10">
    <property type="entry name" value="D-amino Acid Aminotransferase, subunit A, domain 2"/>
    <property type="match status" value="1"/>
</dbReference>
<dbReference type="InterPro" id="IPR043131">
    <property type="entry name" value="BCAT-like_N"/>
</dbReference>
<dbReference type="InterPro" id="IPR050571">
    <property type="entry name" value="Class-IV_PLP-Dep_Aminotrnsfr"/>
</dbReference>
<dbReference type="InterPro" id="IPR043132">
    <property type="entry name" value="BCAT-like_C"/>
</dbReference>
<comment type="function">
    <text evidence="1">Acts on leucine, isoleucine and valine.</text>
</comment>
<evidence type="ECO:0000256" key="2">
    <source>
        <dbReference type="ARBA" id="ARBA00004824"/>
    </source>
</evidence>
<dbReference type="SUPFAM" id="SSF56752">
    <property type="entry name" value="D-aminoacid aminotransferase-like PLP-dependent enzymes"/>
    <property type="match status" value="1"/>
</dbReference>
<dbReference type="InterPro" id="IPR001544">
    <property type="entry name" value="Aminotrans_IV"/>
</dbReference>
<keyword evidence="13" id="KW-1185">Reference proteome</keyword>
<accession>A0ABM6Q8K6</accession>
<comment type="catalytic activity">
    <reaction evidence="11">
        <text>L-leucine + 2-oxoglutarate = 4-methyl-2-oxopentanoate + L-glutamate</text>
        <dbReference type="Rhea" id="RHEA:18321"/>
        <dbReference type="ChEBI" id="CHEBI:16810"/>
        <dbReference type="ChEBI" id="CHEBI:17865"/>
        <dbReference type="ChEBI" id="CHEBI:29985"/>
        <dbReference type="ChEBI" id="CHEBI:57427"/>
        <dbReference type="EC" id="2.6.1.42"/>
    </reaction>
</comment>
<protein>
    <recommendedName>
        <fullName evidence="7">Probable branched-chain-amino-acid aminotransferase</fullName>
        <ecNumber evidence="6">2.6.1.42</ecNumber>
    </recommendedName>
</protein>
<evidence type="ECO:0000256" key="10">
    <source>
        <dbReference type="ARBA" id="ARBA00048798"/>
    </source>
</evidence>
<evidence type="ECO:0000313" key="12">
    <source>
        <dbReference type="EMBL" id="AUG52848.1"/>
    </source>
</evidence>
<dbReference type="EMBL" id="CP024199">
    <property type="protein sequence ID" value="AUG52848.1"/>
    <property type="molecule type" value="Genomic_DNA"/>
</dbReference>
<evidence type="ECO:0000313" key="13">
    <source>
        <dbReference type="Proteomes" id="UP000233458"/>
    </source>
</evidence>
<dbReference type="PANTHER" id="PTHR42743:SF11">
    <property type="entry name" value="AMINODEOXYCHORISMATE LYASE"/>
    <property type="match status" value="1"/>
</dbReference>
<keyword evidence="8" id="KW-0028">Amino-acid biosynthesis</keyword>
<dbReference type="EC" id="2.6.1.42" evidence="6"/>
<keyword evidence="8" id="KW-0100">Branched-chain amino acid biosynthesis</keyword>
<dbReference type="Gene3D" id="3.30.470.10">
    <property type="match status" value="1"/>
</dbReference>
<evidence type="ECO:0000256" key="3">
    <source>
        <dbReference type="ARBA" id="ARBA00004931"/>
    </source>
</evidence>
<sequence>MMWLNGQFVAENDAAISVQDRGFLLGDGLFETMCATNGKVKWLSRHINRLSQSIEKLGEFSGSVPGQAELADIIAHLCQDIVTPHAVIRLTVSRGQGGLGLMPGGVMDGVVLITAKPFDMAKGAGPLSLSVSARIRRNPWSVASRIKSLNYLDNIAARQEAALHGAEDALILTQDGFVGETTIANIFTLRGRVLQTVGDKSGIFAGLARGEIIDWAQSIDLAICYDPLSIAELSQADVVFVCNALRGARLVREIDGQVLAPSQNGLEIYNKIAKHLENSIRGGS</sequence>